<dbReference type="Gene3D" id="1.10.10.10">
    <property type="entry name" value="Winged helix-like DNA-binding domain superfamily/Winged helix DNA-binding domain"/>
    <property type="match status" value="1"/>
</dbReference>
<evidence type="ECO:0000313" key="7">
    <source>
        <dbReference type="Proteomes" id="UP000632222"/>
    </source>
</evidence>
<dbReference type="Pfam" id="PF01638">
    <property type="entry name" value="HxlR"/>
    <property type="match status" value="1"/>
</dbReference>
<feature type="region of interest" description="Disordered" evidence="4">
    <location>
        <begin position="1"/>
        <end position="21"/>
    </location>
</feature>
<dbReference type="PANTHER" id="PTHR33204">
    <property type="entry name" value="TRANSCRIPTIONAL REGULATOR, MARR FAMILY"/>
    <property type="match status" value="1"/>
</dbReference>
<feature type="domain" description="HTH hxlR-type" evidence="5">
    <location>
        <begin position="30"/>
        <end position="129"/>
    </location>
</feature>
<dbReference type="InterPro" id="IPR036388">
    <property type="entry name" value="WH-like_DNA-bd_sf"/>
</dbReference>
<evidence type="ECO:0000256" key="2">
    <source>
        <dbReference type="ARBA" id="ARBA00023125"/>
    </source>
</evidence>
<reference evidence="7" key="1">
    <citation type="journal article" date="2019" name="Int. J. Syst. Evol. Microbiol.">
        <title>The Global Catalogue of Microorganisms (GCM) 10K type strain sequencing project: providing services to taxonomists for standard genome sequencing and annotation.</title>
        <authorList>
            <consortium name="The Broad Institute Genomics Platform"/>
            <consortium name="The Broad Institute Genome Sequencing Center for Infectious Disease"/>
            <person name="Wu L."/>
            <person name="Ma J."/>
        </authorList>
    </citation>
    <scope>NUCLEOTIDE SEQUENCE [LARGE SCALE GENOMIC DNA]</scope>
    <source>
        <strain evidence="7">JCM 14370</strain>
    </source>
</reference>
<proteinExistence type="predicted"/>
<dbReference type="PANTHER" id="PTHR33204:SF39">
    <property type="entry name" value="TRANSCRIPTIONAL REGULATORY PROTEIN"/>
    <property type="match status" value="1"/>
</dbReference>
<evidence type="ECO:0000256" key="1">
    <source>
        <dbReference type="ARBA" id="ARBA00023015"/>
    </source>
</evidence>
<gene>
    <name evidence="6" type="ORF">GCM10008938_48890</name>
</gene>
<keyword evidence="1" id="KW-0805">Transcription regulation</keyword>
<evidence type="ECO:0000259" key="5">
    <source>
        <dbReference type="PROSITE" id="PS51118"/>
    </source>
</evidence>
<name>A0ABQ2DGA7_9DEIO</name>
<dbReference type="InterPro" id="IPR036390">
    <property type="entry name" value="WH_DNA-bd_sf"/>
</dbReference>
<accession>A0ABQ2DGA7</accession>
<dbReference type="SUPFAM" id="SSF46785">
    <property type="entry name" value="Winged helix' DNA-binding domain"/>
    <property type="match status" value="1"/>
</dbReference>
<evidence type="ECO:0000313" key="6">
    <source>
        <dbReference type="EMBL" id="GGJ56932.1"/>
    </source>
</evidence>
<dbReference type="InterPro" id="IPR002577">
    <property type="entry name" value="HTH_HxlR"/>
</dbReference>
<dbReference type="EMBL" id="BMOD01000037">
    <property type="protein sequence ID" value="GGJ56932.1"/>
    <property type="molecule type" value="Genomic_DNA"/>
</dbReference>
<keyword evidence="7" id="KW-1185">Reference proteome</keyword>
<organism evidence="6 7">
    <name type="scientific">Deinococcus roseus</name>
    <dbReference type="NCBI Taxonomy" id="392414"/>
    <lineage>
        <taxon>Bacteria</taxon>
        <taxon>Thermotogati</taxon>
        <taxon>Deinococcota</taxon>
        <taxon>Deinococci</taxon>
        <taxon>Deinococcales</taxon>
        <taxon>Deinococcaceae</taxon>
        <taxon>Deinococcus</taxon>
    </lineage>
</organism>
<keyword evidence="3" id="KW-0804">Transcription</keyword>
<protein>
    <submittedName>
        <fullName evidence="6">HxlR family transcriptional regulator</fullName>
    </submittedName>
</protein>
<evidence type="ECO:0000256" key="3">
    <source>
        <dbReference type="ARBA" id="ARBA00023163"/>
    </source>
</evidence>
<dbReference type="PROSITE" id="PS51118">
    <property type="entry name" value="HTH_HXLR"/>
    <property type="match status" value="1"/>
</dbReference>
<sequence length="145" mass="16350">MFPGDSPETPAESFVETSTPLTDLHASPQCPSLLEVLSRIGDKWSLCAIGQLYQGPLRFNKLKRSIDGVSQRMLTLTLRNLERDGLVQRTVYPTNPPSVEYQLTELGHTLIGPVKGIFDWAQSHRTDIQQARERFDAQNPEMAQR</sequence>
<keyword evidence="2" id="KW-0238">DNA-binding</keyword>
<evidence type="ECO:0000256" key="4">
    <source>
        <dbReference type="SAM" id="MobiDB-lite"/>
    </source>
</evidence>
<dbReference type="RefSeq" id="WP_189008544.1">
    <property type="nucleotide sequence ID" value="NZ_BMOD01000037.1"/>
</dbReference>
<comment type="caution">
    <text evidence="6">The sequence shown here is derived from an EMBL/GenBank/DDBJ whole genome shotgun (WGS) entry which is preliminary data.</text>
</comment>
<dbReference type="Proteomes" id="UP000632222">
    <property type="component" value="Unassembled WGS sequence"/>
</dbReference>